<dbReference type="CDD" id="cd01347">
    <property type="entry name" value="ligand_gated_channel"/>
    <property type="match status" value="1"/>
</dbReference>
<evidence type="ECO:0000256" key="3">
    <source>
        <dbReference type="ARBA" id="ARBA00022452"/>
    </source>
</evidence>
<dbReference type="GO" id="GO:0015344">
    <property type="term" value="F:siderophore uptake transmembrane transporter activity"/>
    <property type="evidence" value="ECO:0007669"/>
    <property type="project" value="TreeGrafter"/>
</dbReference>
<dbReference type="Pfam" id="PF07715">
    <property type="entry name" value="Plug"/>
    <property type="match status" value="1"/>
</dbReference>
<dbReference type="InterPro" id="IPR039426">
    <property type="entry name" value="TonB-dep_rcpt-like"/>
</dbReference>
<dbReference type="InterPro" id="IPR000531">
    <property type="entry name" value="Beta-barrel_TonB"/>
</dbReference>
<dbReference type="AlphaFoldDB" id="A0A1Z4LKB7"/>
<feature type="domain" description="TonB-dependent receptor-like beta-barrel" evidence="13">
    <location>
        <begin position="391"/>
        <end position="845"/>
    </location>
</feature>
<dbReference type="InterPro" id="IPR021731">
    <property type="entry name" value="AMIN_dom"/>
</dbReference>
<comment type="subcellular location">
    <subcellularLocation>
        <location evidence="1 10">Cell outer membrane</location>
        <topology evidence="1 10">Multi-pass membrane protein</topology>
    </subcellularLocation>
</comment>
<gene>
    <name evidence="16" type="ORF">NIES267_11670</name>
</gene>
<dbReference type="Pfam" id="PF11741">
    <property type="entry name" value="AMIN"/>
    <property type="match status" value="1"/>
</dbReference>
<keyword evidence="3 10" id="KW-1134">Transmembrane beta strand</keyword>
<dbReference type="NCBIfam" id="TIGR01786">
    <property type="entry name" value="TonB-hemlactrns"/>
    <property type="match status" value="1"/>
</dbReference>
<evidence type="ECO:0000256" key="7">
    <source>
        <dbReference type="ARBA" id="ARBA00023136"/>
    </source>
</evidence>
<evidence type="ECO:0000313" key="17">
    <source>
        <dbReference type="Proteomes" id="UP000218418"/>
    </source>
</evidence>
<evidence type="ECO:0000256" key="2">
    <source>
        <dbReference type="ARBA" id="ARBA00022448"/>
    </source>
</evidence>
<dbReference type="NCBIfam" id="TIGR01785">
    <property type="entry name" value="TonB-hemin"/>
    <property type="match status" value="1"/>
</dbReference>
<dbReference type="PANTHER" id="PTHR30069">
    <property type="entry name" value="TONB-DEPENDENT OUTER MEMBRANE RECEPTOR"/>
    <property type="match status" value="1"/>
</dbReference>
<dbReference type="OrthoDB" id="492319at2"/>
<feature type="chain" id="PRO_5013369046" evidence="12">
    <location>
        <begin position="27"/>
        <end position="888"/>
    </location>
</feature>
<keyword evidence="6 11" id="KW-0798">TonB box</keyword>
<evidence type="ECO:0000256" key="9">
    <source>
        <dbReference type="ARBA" id="ARBA00023237"/>
    </source>
</evidence>
<accession>A0A1Z4LKB7</accession>
<dbReference type="GO" id="GO:0015232">
    <property type="term" value="F:heme transmembrane transporter activity"/>
    <property type="evidence" value="ECO:0007669"/>
    <property type="project" value="InterPro"/>
</dbReference>
<dbReference type="InterPro" id="IPR036942">
    <property type="entry name" value="Beta-barrel_TonB_sf"/>
</dbReference>
<dbReference type="GO" id="GO:0044718">
    <property type="term" value="P:siderophore transmembrane transport"/>
    <property type="evidence" value="ECO:0007669"/>
    <property type="project" value="TreeGrafter"/>
</dbReference>
<evidence type="ECO:0000256" key="11">
    <source>
        <dbReference type="RuleBase" id="RU003357"/>
    </source>
</evidence>
<dbReference type="Pfam" id="PF00593">
    <property type="entry name" value="TonB_dep_Rec_b-barrel"/>
    <property type="match status" value="1"/>
</dbReference>
<feature type="domain" description="TonB-dependent receptor plug" evidence="14">
    <location>
        <begin position="180"/>
        <end position="288"/>
    </location>
</feature>
<evidence type="ECO:0000313" key="16">
    <source>
        <dbReference type="EMBL" id="BAY81690.1"/>
    </source>
</evidence>
<dbReference type="InterPro" id="IPR037066">
    <property type="entry name" value="Plug_dom_sf"/>
</dbReference>
<name>A0A1Z4LKB7_9CYAN</name>
<dbReference type="Gene3D" id="2.40.170.20">
    <property type="entry name" value="TonB-dependent receptor, beta-barrel domain"/>
    <property type="match status" value="1"/>
</dbReference>
<organism evidence="16 17">
    <name type="scientific">Calothrix parasitica NIES-267</name>
    <dbReference type="NCBI Taxonomy" id="1973488"/>
    <lineage>
        <taxon>Bacteria</taxon>
        <taxon>Bacillati</taxon>
        <taxon>Cyanobacteriota</taxon>
        <taxon>Cyanophyceae</taxon>
        <taxon>Nostocales</taxon>
        <taxon>Calotrichaceae</taxon>
        <taxon>Calothrix</taxon>
    </lineage>
</organism>
<keyword evidence="17" id="KW-1185">Reference proteome</keyword>
<protein>
    <submittedName>
        <fullName evidence="16">Heme transport protein</fullName>
    </submittedName>
</protein>
<feature type="signal peptide" evidence="12">
    <location>
        <begin position="1"/>
        <end position="26"/>
    </location>
</feature>
<dbReference type="SUPFAM" id="SSF56935">
    <property type="entry name" value="Porins"/>
    <property type="match status" value="1"/>
</dbReference>
<evidence type="ECO:0000256" key="4">
    <source>
        <dbReference type="ARBA" id="ARBA00022692"/>
    </source>
</evidence>
<dbReference type="InterPro" id="IPR011276">
    <property type="entry name" value="TonB_haem/Hb_rcpt"/>
</dbReference>
<dbReference type="InterPro" id="IPR010949">
    <property type="entry name" value="TonB_Hb/transfer/lactofer_rcpt"/>
</dbReference>
<dbReference type="Proteomes" id="UP000218418">
    <property type="component" value="Chromosome"/>
</dbReference>
<keyword evidence="2 10" id="KW-0813">Transport</keyword>
<proteinExistence type="inferred from homology"/>
<sequence>MRKIDLLLSFSLATVSLAFTVPVALAASESDISKDNSTIIVSQNAQIAKTSGIKVEKTQNGIKLFLETSQPNAVKSKTIIEDESIIIIKLNNLQLHLPNNREFLKKNLGAGVNSLSVKQVGEAEVQIKIIGEDKLPNIKRVESNGNLIFNINNSVPVNKIPNNPQSEEIELIAVGKKDSLEDKPANITILDAEQIEKQQARDVRDLVRYEPGVSVPNNTRGGLQGVNIRGLGGNRVQMEVDGIRLPAEFSYGSSQLGRDYVDIETLNALEIFRGNNSGESGSDALGGTVNFKTAEAANLLDTLEKDSFTSVRSGYSSKDKSLFGTITQANRFDDVDTLFIYTRRNGNEFEVGNGNSIYQDDQEKTRNNFLGKVTYNIDEQSFVEFTGEIFNNVTDSKFSTANIPGLAFEFSTTDLEEKVTTNRQRLSLAYQFDKPDSDSWVKFARTHVYFQNVLTEEGNFKKTSSRGRIGSQEEEKDLTDRSFGANIKLRSDFDWGNTNHRLSYGLDISNTYNERNNLRFDTTSGTRVDARGYPQKDFPDSNTFRLGVYLQNEIAFGNSKLKLVPGLRFDSYKLSAENNPEFASKGNDAVDFSESAINPSLGIVYEANPGLTLFSRYSRGFRPPIYDEANFSFRADIPFRPHKGIPNPDIKTETSNNFELGLRSRSQKLDFDVTGFYNRYDNFIQRAALIGYDNNDIGSITPVPFQVFQTKNVSEAEIYGLEIKAAYRFNSQPGGFALRGGLGFQVGNDLTENKPLSTVGPLQAVFGLGYQSPNDKWGAELVSTFVAKAKEQENFVDPRSIIVGQPESSRRIIDPYEPAAYMLVDMIGYYKINPNLTLTAGVYNIFDAEYYQYSDVNTIDTNSRVFEAQRGSYAQPGTNFAVGLNWRF</sequence>
<keyword evidence="7 10" id="KW-0472">Membrane</keyword>
<dbReference type="PANTHER" id="PTHR30069:SF29">
    <property type="entry name" value="HEMOGLOBIN AND HEMOGLOBIN-HAPTOGLOBIN-BINDING PROTEIN 1-RELATED"/>
    <property type="match status" value="1"/>
</dbReference>
<keyword evidence="4 10" id="KW-0812">Transmembrane</keyword>
<dbReference type="Gene3D" id="2.170.130.10">
    <property type="entry name" value="TonB-dependent receptor, plug domain"/>
    <property type="match status" value="1"/>
</dbReference>
<evidence type="ECO:0000259" key="13">
    <source>
        <dbReference type="Pfam" id="PF00593"/>
    </source>
</evidence>
<evidence type="ECO:0000256" key="8">
    <source>
        <dbReference type="ARBA" id="ARBA00023170"/>
    </source>
</evidence>
<evidence type="ECO:0000256" key="12">
    <source>
        <dbReference type="SAM" id="SignalP"/>
    </source>
</evidence>
<dbReference type="PROSITE" id="PS52016">
    <property type="entry name" value="TONB_DEPENDENT_REC_3"/>
    <property type="match status" value="1"/>
</dbReference>
<keyword evidence="9 10" id="KW-0998">Cell outer membrane</keyword>
<evidence type="ECO:0000256" key="1">
    <source>
        <dbReference type="ARBA" id="ARBA00004571"/>
    </source>
</evidence>
<keyword evidence="8" id="KW-0675">Receptor</keyword>
<keyword evidence="5 12" id="KW-0732">Signal</keyword>
<evidence type="ECO:0000256" key="6">
    <source>
        <dbReference type="ARBA" id="ARBA00023077"/>
    </source>
</evidence>
<feature type="domain" description="AMIN" evidence="15">
    <location>
        <begin position="53"/>
        <end position="132"/>
    </location>
</feature>
<evidence type="ECO:0000259" key="15">
    <source>
        <dbReference type="Pfam" id="PF11741"/>
    </source>
</evidence>
<evidence type="ECO:0000256" key="5">
    <source>
        <dbReference type="ARBA" id="ARBA00022729"/>
    </source>
</evidence>
<dbReference type="InterPro" id="IPR012910">
    <property type="entry name" value="Plug_dom"/>
</dbReference>
<reference evidence="16 17" key="1">
    <citation type="submission" date="2017-06" db="EMBL/GenBank/DDBJ databases">
        <title>Genome sequencing of cyanobaciteial culture collection at National Institute for Environmental Studies (NIES).</title>
        <authorList>
            <person name="Hirose Y."/>
            <person name="Shimura Y."/>
            <person name="Fujisawa T."/>
            <person name="Nakamura Y."/>
            <person name="Kawachi M."/>
        </authorList>
    </citation>
    <scope>NUCLEOTIDE SEQUENCE [LARGE SCALE GENOMIC DNA]</scope>
    <source>
        <strain evidence="16 17">NIES-267</strain>
    </source>
</reference>
<dbReference type="GO" id="GO:0009279">
    <property type="term" value="C:cell outer membrane"/>
    <property type="evidence" value="ECO:0007669"/>
    <property type="project" value="UniProtKB-SubCell"/>
</dbReference>
<evidence type="ECO:0000256" key="10">
    <source>
        <dbReference type="PROSITE-ProRule" id="PRU01360"/>
    </source>
</evidence>
<comment type="similarity">
    <text evidence="10 11">Belongs to the TonB-dependent receptor family.</text>
</comment>
<dbReference type="EMBL" id="AP018227">
    <property type="protein sequence ID" value="BAY81690.1"/>
    <property type="molecule type" value="Genomic_DNA"/>
</dbReference>
<evidence type="ECO:0000259" key="14">
    <source>
        <dbReference type="Pfam" id="PF07715"/>
    </source>
</evidence>